<evidence type="ECO:0000256" key="3">
    <source>
        <dbReference type="ARBA" id="ARBA00022692"/>
    </source>
</evidence>
<dbReference type="EMBL" id="JH431364">
    <property type="status" value="NOT_ANNOTATED_CDS"/>
    <property type="molecule type" value="Genomic_DNA"/>
</dbReference>
<dbReference type="GO" id="GO:0043235">
    <property type="term" value="C:receptor complex"/>
    <property type="evidence" value="ECO:0007669"/>
    <property type="project" value="TreeGrafter"/>
</dbReference>
<dbReference type="Gene3D" id="4.10.400.10">
    <property type="entry name" value="Low-density Lipoprotein Receptor"/>
    <property type="match status" value="5"/>
</dbReference>
<evidence type="ECO:0000256" key="9">
    <source>
        <dbReference type="ARBA" id="ARBA00023170"/>
    </source>
</evidence>
<evidence type="ECO:0000313" key="12">
    <source>
        <dbReference type="EnsemblMetazoa" id="SMAR003686-PA"/>
    </source>
</evidence>
<sequence>MIKTHSSSGGSAKKLIFFSTERKRNYKLLKFRNTCGSVIGMSEGKLVCKVVACFLSFTTNYFLSPTESQFHFGYATVCTCPRNQFACAPTSRGECTCIPENWHCDGDNDCGDQSDEKHCKLPTCADNQFTCSNGVCIQSSWRCDNDNDCGDNSDELDCEPRNCTQDEFKCSNGNCIRKQWHCDGDNDCLDNSDENCAGRTCDVSEFRCNDGTCISASWRCDLDPDCGDGSDEESCVSEDVTCQADEFRCDYPRCIATSYRCDGDNDCGDWSDEEGCVVAKKEKIRNFETKYNLIFSI</sequence>
<feature type="disulfide bond" evidence="11">
    <location>
        <begin position="242"/>
        <end position="254"/>
    </location>
</feature>
<keyword evidence="13" id="KW-1185">Reference proteome</keyword>
<feature type="disulfide bond" evidence="11">
    <location>
        <begin position="163"/>
        <end position="175"/>
    </location>
</feature>
<dbReference type="FunFam" id="4.10.400.10:FF:000045">
    <property type="entry name" value="Low-density lipoprotein receptor-related protein 2"/>
    <property type="match status" value="1"/>
</dbReference>
<dbReference type="GO" id="GO:0006898">
    <property type="term" value="P:receptor-mediated endocytosis"/>
    <property type="evidence" value="ECO:0007669"/>
    <property type="project" value="TreeGrafter"/>
</dbReference>
<dbReference type="eggNOG" id="KOG1215">
    <property type="taxonomic scope" value="Eukaryota"/>
</dbReference>
<evidence type="ECO:0000313" key="13">
    <source>
        <dbReference type="Proteomes" id="UP000014500"/>
    </source>
</evidence>
<dbReference type="AlphaFoldDB" id="T1IRJ3"/>
<dbReference type="Proteomes" id="UP000014500">
    <property type="component" value="Unassembled WGS sequence"/>
</dbReference>
<evidence type="ECO:0000256" key="8">
    <source>
        <dbReference type="ARBA" id="ARBA00023157"/>
    </source>
</evidence>
<keyword evidence="5" id="KW-0677">Repeat</keyword>
<feature type="disulfide bond" evidence="11">
    <location>
        <begin position="131"/>
        <end position="149"/>
    </location>
</feature>
<dbReference type="PRINTS" id="PR00261">
    <property type="entry name" value="LDLRECEPTOR"/>
</dbReference>
<evidence type="ECO:0000256" key="5">
    <source>
        <dbReference type="ARBA" id="ARBA00022737"/>
    </source>
</evidence>
<keyword evidence="10" id="KW-0325">Glycoprotein</keyword>
<keyword evidence="8 11" id="KW-1015">Disulfide bond</keyword>
<evidence type="ECO:0000256" key="2">
    <source>
        <dbReference type="ARBA" id="ARBA00004308"/>
    </source>
</evidence>
<dbReference type="GO" id="GO:0016324">
    <property type="term" value="C:apical plasma membrane"/>
    <property type="evidence" value="ECO:0007669"/>
    <property type="project" value="TreeGrafter"/>
</dbReference>
<dbReference type="FunFam" id="4.10.400.10:FF:000034">
    <property type="entry name" value="Low-density lipoprotein receptor-related protein 2"/>
    <property type="match status" value="1"/>
</dbReference>
<keyword evidence="6" id="KW-1133">Transmembrane helix</keyword>
<feature type="disulfide bond" evidence="11">
    <location>
        <begin position="249"/>
        <end position="267"/>
    </location>
</feature>
<feature type="disulfide bond" evidence="11">
    <location>
        <begin position="220"/>
        <end position="235"/>
    </location>
</feature>
<dbReference type="FunFam" id="4.10.400.10:FF:000004">
    <property type="entry name" value="Low-density lipoprotein receptor-related protein 1"/>
    <property type="match status" value="1"/>
</dbReference>
<dbReference type="SMART" id="SM00192">
    <property type="entry name" value="LDLa"/>
    <property type="match status" value="5"/>
</dbReference>
<accession>T1IRJ3</accession>
<evidence type="ECO:0000256" key="4">
    <source>
        <dbReference type="ARBA" id="ARBA00022729"/>
    </source>
</evidence>
<evidence type="ECO:0000256" key="6">
    <source>
        <dbReference type="ARBA" id="ARBA00022989"/>
    </source>
</evidence>
<dbReference type="PANTHER" id="PTHR22722">
    <property type="entry name" value="LOW-DENSITY LIPOPROTEIN RECEPTOR-RELATED PROTEIN 2-RELATED"/>
    <property type="match status" value="1"/>
</dbReference>
<dbReference type="OMA" id="NCASEGP"/>
<dbReference type="GO" id="GO:0042562">
    <property type="term" value="F:hormone binding"/>
    <property type="evidence" value="ECO:0007669"/>
    <property type="project" value="TreeGrafter"/>
</dbReference>
<dbReference type="PROSITE" id="PS50068">
    <property type="entry name" value="LDLRA_2"/>
    <property type="match status" value="5"/>
</dbReference>
<protein>
    <submittedName>
        <fullName evidence="12">Uncharacterized protein</fullName>
    </submittedName>
</protein>
<evidence type="ECO:0000256" key="7">
    <source>
        <dbReference type="ARBA" id="ARBA00023136"/>
    </source>
</evidence>
<dbReference type="STRING" id="126957.T1IRJ3"/>
<dbReference type="Pfam" id="PF00057">
    <property type="entry name" value="Ldl_recept_a"/>
    <property type="match status" value="5"/>
</dbReference>
<feature type="disulfide bond" evidence="11">
    <location>
        <begin position="143"/>
        <end position="158"/>
    </location>
</feature>
<dbReference type="InterPro" id="IPR023415">
    <property type="entry name" value="LDLR_class-A_CS"/>
</dbReference>
<keyword evidence="4" id="KW-0732">Signal</keyword>
<dbReference type="FunFam" id="4.10.400.10:FF:000011">
    <property type="entry name" value="Low-density lipoprotein receptor-related protein 1"/>
    <property type="match status" value="1"/>
</dbReference>
<comment type="subcellular location">
    <subcellularLocation>
        <location evidence="2">Endomembrane system</location>
    </subcellularLocation>
    <subcellularLocation>
        <location evidence="1">Membrane</location>
        <topology evidence="1">Single-pass membrane protein</topology>
    </subcellularLocation>
</comment>
<feature type="disulfide bond" evidence="11">
    <location>
        <begin position="208"/>
        <end position="226"/>
    </location>
</feature>
<keyword evidence="3" id="KW-0812">Transmembrane</keyword>
<comment type="caution">
    <text evidence="11">Lacks conserved residue(s) required for the propagation of feature annotation.</text>
</comment>
<evidence type="ECO:0000256" key="1">
    <source>
        <dbReference type="ARBA" id="ARBA00004167"/>
    </source>
</evidence>
<evidence type="ECO:0000256" key="11">
    <source>
        <dbReference type="PROSITE-ProRule" id="PRU00124"/>
    </source>
</evidence>
<keyword evidence="7" id="KW-0472">Membrane</keyword>
<evidence type="ECO:0000256" key="10">
    <source>
        <dbReference type="ARBA" id="ARBA00023180"/>
    </source>
</evidence>
<feature type="disulfide bond" evidence="11">
    <location>
        <begin position="201"/>
        <end position="213"/>
    </location>
</feature>
<dbReference type="HOGENOM" id="CLU_937868_0_0_1"/>
<dbReference type="GO" id="GO:0012505">
    <property type="term" value="C:endomembrane system"/>
    <property type="evidence" value="ECO:0007669"/>
    <property type="project" value="UniProtKB-SubCell"/>
</dbReference>
<dbReference type="EnsemblMetazoa" id="SMAR003686-RA">
    <property type="protein sequence ID" value="SMAR003686-PA"/>
    <property type="gene ID" value="SMAR003686"/>
</dbReference>
<feature type="disulfide bond" evidence="11">
    <location>
        <begin position="170"/>
        <end position="188"/>
    </location>
</feature>
<feature type="disulfide bond" evidence="11">
    <location>
        <begin position="104"/>
        <end position="119"/>
    </location>
</feature>
<organism evidence="12 13">
    <name type="scientific">Strigamia maritima</name>
    <name type="common">European centipede</name>
    <name type="synonym">Geophilus maritimus</name>
    <dbReference type="NCBI Taxonomy" id="126957"/>
    <lineage>
        <taxon>Eukaryota</taxon>
        <taxon>Metazoa</taxon>
        <taxon>Ecdysozoa</taxon>
        <taxon>Arthropoda</taxon>
        <taxon>Myriapoda</taxon>
        <taxon>Chilopoda</taxon>
        <taxon>Pleurostigmophora</taxon>
        <taxon>Geophilomorpha</taxon>
        <taxon>Linotaeniidae</taxon>
        <taxon>Strigamia</taxon>
    </lineage>
</organism>
<dbReference type="InterPro" id="IPR002172">
    <property type="entry name" value="LDrepeatLR_classA_rpt"/>
</dbReference>
<dbReference type="PROSITE" id="PS01209">
    <property type="entry name" value="LDLRA_1"/>
    <property type="match status" value="3"/>
</dbReference>
<name>T1IRJ3_STRMM</name>
<dbReference type="CDD" id="cd00112">
    <property type="entry name" value="LDLa"/>
    <property type="match status" value="5"/>
</dbReference>
<feature type="disulfide bond" evidence="11">
    <location>
        <begin position="261"/>
        <end position="276"/>
    </location>
</feature>
<dbReference type="PhylomeDB" id="T1IRJ3"/>
<dbReference type="InterPro" id="IPR036055">
    <property type="entry name" value="LDL_receptor-like_sf"/>
</dbReference>
<dbReference type="PANTHER" id="PTHR22722:SF15">
    <property type="entry name" value="LOW-DENSITY LIPOPROTEIN RECEPTOR-RELATED"/>
    <property type="match status" value="1"/>
</dbReference>
<dbReference type="InterPro" id="IPR051221">
    <property type="entry name" value="LDLR-related"/>
</dbReference>
<proteinExistence type="predicted"/>
<dbReference type="SUPFAM" id="SSF57424">
    <property type="entry name" value="LDL receptor-like module"/>
    <property type="match status" value="5"/>
</dbReference>
<reference evidence="12" key="2">
    <citation type="submission" date="2015-02" db="UniProtKB">
        <authorList>
            <consortium name="EnsemblMetazoa"/>
        </authorList>
    </citation>
    <scope>IDENTIFICATION</scope>
</reference>
<reference evidence="13" key="1">
    <citation type="submission" date="2011-05" db="EMBL/GenBank/DDBJ databases">
        <authorList>
            <person name="Richards S.R."/>
            <person name="Qu J."/>
            <person name="Jiang H."/>
            <person name="Jhangiani S.N."/>
            <person name="Agravi P."/>
            <person name="Goodspeed R."/>
            <person name="Gross S."/>
            <person name="Mandapat C."/>
            <person name="Jackson L."/>
            <person name="Mathew T."/>
            <person name="Pu L."/>
            <person name="Thornton R."/>
            <person name="Saada N."/>
            <person name="Wilczek-Boney K.B."/>
            <person name="Lee S."/>
            <person name="Kovar C."/>
            <person name="Wu Y."/>
            <person name="Scherer S.E."/>
            <person name="Worley K.C."/>
            <person name="Muzny D.M."/>
            <person name="Gibbs R."/>
        </authorList>
    </citation>
    <scope>NUCLEOTIDE SEQUENCE</scope>
    <source>
        <strain evidence="13">Brora</strain>
    </source>
</reference>
<feature type="disulfide bond" evidence="11">
    <location>
        <begin position="124"/>
        <end position="136"/>
    </location>
</feature>
<keyword evidence="9" id="KW-0675">Receptor</keyword>